<comment type="pathway">
    <text evidence="7">Carotenoid biosynthesis; staphyloxanthin biosynthesis; staphyloxanthin from farnesyl diphosphate: step 4/5.</text>
</comment>
<dbReference type="InterPro" id="IPR029044">
    <property type="entry name" value="Nucleotide-diphossugar_trans"/>
</dbReference>
<dbReference type="PANTHER" id="PTHR43646">
    <property type="entry name" value="GLYCOSYLTRANSFERASE"/>
    <property type="match status" value="1"/>
</dbReference>
<accession>A0A101P0S9</accession>
<evidence type="ECO:0000313" key="12">
    <source>
        <dbReference type="Proteomes" id="UP000053127"/>
    </source>
</evidence>
<keyword evidence="5" id="KW-0472">Membrane</keyword>
<comment type="caution">
    <text evidence="11">The sequence shown here is derived from an EMBL/GenBank/DDBJ whole genome shotgun (WGS) entry which is preliminary data.</text>
</comment>
<dbReference type="STRING" id="67386.AQI95_25205"/>
<gene>
    <name evidence="11" type="ORF">AQI95_25205</name>
</gene>
<evidence type="ECO:0000256" key="2">
    <source>
        <dbReference type="ARBA" id="ARBA00022475"/>
    </source>
</evidence>
<keyword evidence="3" id="KW-0328">Glycosyltransferase</keyword>
<dbReference type="AlphaFoldDB" id="A0A101P0S9"/>
<evidence type="ECO:0000256" key="7">
    <source>
        <dbReference type="ARBA" id="ARBA00037904"/>
    </source>
</evidence>
<dbReference type="Proteomes" id="UP000053127">
    <property type="component" value="Unassembled WGS sequence"/>
</dbReference>
<evidence type="ECO:0000256" key="9">
    <source>
        <dbReference type="ARBA" id="ARBA00040345"/>
    </source>
</evidence>
<dbReference type="RefSeq" id="WP_067128080.1">
    <property type="nucleotide sequence ID" value="NZ_KQ948215.1"/>
</dbReference>
<name>A0A101P0S9_9ACTN</name>
<evidence type="ECO:0000256" key="8">
    <source>
        <dbReference type="ARBA" id="ARBA00038120"/>
    </source>
</evidence>
<evidence type="ECO:0000256" key="1">
    <source>
        <dbReference type="ARBA" id="ARBA00004236"/>
    </source>
</evidence>
<proteinExistence type="inferred from homology"/>
<dbReference type="GO" id="GO:0005886">
    <property type="term" value="C:plasma membrane"/>
    <property type="evidence" value="ECO:0007669"/>
    <property type="project" value="UniProtKB-SubCell"/>
</dbReference>
<dbReference type="Pfam" id="PF00535">
    <property type="entry name" value="Glycos_transf_2"/>
    <property type="match status" value="1"/>
</dbReference>
<organism evidence="11 12">
    <name type="scientific">Streptomyces yokosukanensis</name>
    <dbReference type="NCBI Taxonomy" id="67386"/>
    <lineage>
        <taxon>Bacteria</taxon>
        <taxon>Bacillati</taxon>
        <taxon>Actinomycetota</taxon>
        <taxon>Actinomycetes</taxon>
        <taxon>Kitasatosporales</taxon>
        <taxon>Streptomycetaceae</taxon>
        <taxon>Streptomyces</taxon>
    </lineage>
</organism>
<dbReference type="InterPro" id="IPR001173">
    <property type="entry name" value="Glyco_trans_2-like"/>
</dbReference>
<evidence type="ECO:0000256" key="5">
    <source>
        <dbReference type="ARBA" id="ARBA00023136"/>
    </source>
</evidence>
<dbReference type="OrthoDB" id="9802632at2"/>
<keyword evidence="4 11" id="KW-0808">Transferase</keyword>
<evidence type="ECO:0000259" key="10">
    <source>
        <dbReference type="Pfam" id="PF00535"/>
    </source>
</evidence>
<evidence type="ECO:0000313" key="11">
    <source>
        <dbReference type="EMBL" id="KUN02835.1"/>
    </source>
</evidence>
<evidence type="ECO:0000256" key="3">
    <source>
        <dbReference type="ARBA" id="ARBA00022676"/>
    </source>
</evidence>
<dbReference type="SUPFAM" id="SSF53448">
    <property type="entry name" value="Nucleotide-diphospho-sugar transferases"/>
    <property type="match status" value="1"/>
</dbReference>
<protein>
    <recommendedName>
        <fullName evidence="9">4,4'-diaponeurosporenoate glycosyltransferase</fullName>
    </recommendedName>
</protein>
<dbReference type="Gene3D" id="3.90.550.10">
    <property type="entry name" value="Spore Coat Polysaccharide Biosynthesis Protein SpsA, Chain A"/>
    <property type="match status" value="1"/>
</dbReference>
<dbReference type="GO" id="GO:0016757">
    <property type="term" value="F:glycosyltransferase activity"/>
    <property type="evidence" value="ECO:0007669"/>
    <property type="project" value="UniProtKB-KW"/>
</dbReference>
<comment type="similarity">
    <text evidence="8">Belongs to the glycosyltransferase 2 family. CrtQ subfamily.</text>
</comment>
<keyword evidence="2" id="KW-1003">Cell membrane</keyword>
<comment type="subcellular location">
    <subcellularLocation>
        <location evidence="1">Cell membrane</location>
    </subcellularLocation>
</comment>
<dbReference type="EMBL" id="LMWN01000036">
    <property type="protein sequence ID" value="KUN02835.1"/>
    <property type="molecule type" value="Genomic_DNA"/>
</dbReference>
<reference evidence="11 12" key="1">
    <citation type="submission" date="2015-10" db="EMBL/GenBank/DDBJ databases">
        <title>Draft genome sequence of Streptomyces yokosukanensis DSM 40224, type strain for the species Streptomyces yokosukanensis.</title>
        <authorList>
            <person name="Ruckert C."/>
            <person name="Winkler A."/>
            <person name="Kalinowski J."/>
            <person name="Kampfer P."/>
            <person name="Glaeser S."/>
        </authorList>
    </citation>
    <scope>NUCLEOTIDE SEQUENCE [LARGE SCALE GENOMIC DNA]</scope>
    <source>
        <strain evidence="11 12">DSM 40224</strain>
    </source>
</reference>
<keyword evidence="12" id="KW-1185">Reference proteome</keyword>
<evidence type="ECO:0000256" key="6">
    <source>
        <dbReference type="ARBA" id="ARBA00037281"/>
    </source>
</evidence>
<dbReference type="PANTHER" id="PTHR43646:SF2">
    <property type="entry name" value="GLYCOSYLTRANSFERASE 2-LIKE DOMAIN-CONTAINING PROTEIN"/>
    <property type="match status" value="1"/>
</dbReference>
<evidence type="ECO:0000256" key="4">
    <source>
        <dbReference type="ARBA" id="ARBA00022679"/>
    </source>
</evidence>
<comment type="function">
    <text evidence="6">Catalyzes the glycosylation of 4,4'-diaponeurosporenoate, i.e. the esterification of glucose at the C1'' position with the carboxyl group of 4,4'-diaponeurosporenic acid, to form glycosyl-4,4'-diaponeurosporenoate. This is a step in the biosynthesis of staphyloxanthin, an orange pigment present in most staphylococci strains.</text>
</comment>
<dbReference type="CDD" id="cd00761">
    <property type="entry name" value="Glyco_tranf_GTA_type"/>
    <property type="match status" value="1"/>
</dbReference>
<feature type="domain" description="Glycosyltransferase 2-like" evidence="10">
    <location>
        <begin position="11"/>
        <end position="141"/>
    </location>
</feature>
<sequence>MSAPDRAPLWVVVPAFDEEAGIGATLAALAAQTDTDFALVVVDNASTDATADVVRRFARAAPFPVHLVREEERGTGAAADTGFRYAIGRGAALLARTDADCVPAEDWIAAARAEFARGRELACGRSVPRRDEHPSLAERYLLPALVRTTALYGRYRRAHRHPRYRTPYVLCHGHNLAVTAALYLRCGGTPRVPLEGPAEDVVLLNRAREHSDRIGRAERMVVHTSLRRLRAWGARRTLLWCWDRRYRPADAREVHVR</sequence>